<evidence type="ECO:0000313" key="14">
    <source>
        <dbReference type="Proteomes" id="UP000494119"/>
    </source>
</evidence>
<dbReference type="Proteomes" id="UP000494119">
    <property type="component" value="Unassembled WGS sequence"/>
</dbReference>
<accession>A0A6J5H0L0</accession>
<keyword evidence="5" id="KW-0812">Transmembrane</keyword>
<keyword evidence="7" id="KW-0406">Ion transport</keyword>
<evidence type="ECO:0000256" key="6">
    <source>
        <dbReference type="ARBA" id="ARBA00022729"/>
    </source>
</evidence>
<organism evidence="13 14">
    <name type="scientific">Paraburkholderia caffeinitolerans</name>
    <dbReference type="NCBI Taxonomy" id="1723730"/>
    <lineage>
        <taxon>Bacteria</taxon>
        <taxon>Pseudomonadati</taxon>
        <taxon>Pseudomonadota</taxon>
        <taxon>Betaproteobacteria</taxon>
        <taxon>Burkholderiales</taxon>
        <taxon>Burkholderiaceae</taxon>
        <taxon>Paraburkholderia</taxon>
    </lineage>
</organism>
<feature type="signal peptide" evidence="11">
    <location>
        <begin position="1"/>
        <end position="46"/>
    </location>
</feature>
<evidence type="ECO:0000313" key="13">
    <source>
        <dbReference type="EMBL" id="CAB3809539.1"/>
    </source>
</evidence>
<feature type="chain" id="PRO_5026848837" description="Porin domain-containing protein" evidence="11">
    <location>
        <begin position="47"/>
        <end position="412"/>
    </location>
</feature>
<dbReference type="EMBL" id="CADIKL010000068">
    <property type="protein sequence ID" value="CAB3809539.1"/>
    <property type="molecule type" value="Genomic_DNA"/>
</dbReference>
<evidence type="ECO:0000256" key="2">
    <source>
        <dbReference type="ARBA" id="ARBA00011233"/>
    </source>
</evidence>
<dbReference type="PANTHER" id="PTHR34501">
    <property type="entry name" value="PROTEIN YDDL-RELATED"/>
    <property type="match status" value="1"/>
</dbReference>
<evidence type="ECO:0000256" key="4">
    <source>
        <dbReference type="ARBA" id="ARBA00022452"/>
    </source>
</evidence>
<evidence type="ECO:0000256" key="10">
    <source>
        <dbReference type="ARBA" id="ARBA00023237"/>
    </source>
</evidence>
<evidence type="ECO:0000256" key="9">
    <source>
        <dbReference type="ARBA" id="ARBA00023136"/>
    </source>
</evidence>
<evidence type="ECO:0000259" key="12">
    <source>
        <dbReference type="Pfam" id="PF13609"/>
    </source>
</evidence>
<keyword evidence="10" id="KW-0998">Cell outer membrane</keyword>
<keyword evidence="14" id="KW-1185">Reference proteome</keyword>
<dbReference type="InterPro" id="IPR023614">
    <property type="entry name" value="Porin_dom_sf"/>
</dbReference>
<proteinExistence type="predicted"/>
<dbReference type="Gene3D" id="2.40.160.10">
    <property type="entry name" value="Porin"/>
    <property type="match status" value="1"/>
</dbReference>
<keyword evidence="9" id="KW-0472">Membrane</keyword>
<feature type="domain" description="Porin" evidence="12">
    <location>
        <begin position="35"/>
        <end position="358"/>
    </location>
</feature>
<keyword evidence="4" id="KW-1134">Transmembrane beta strand</keyword>
<gene>
    <name evidence="13" type="ORF">LMG28688_07006</name>
</gene>
<keyword evidence="8" id="KW-0626">Porin</keyword>
<keyword evidence="6 11" id="KW-0732">Signal</keyword>
<dbReference type="GO" id="GO:0009279">
    <property type="term" value="C:cell outer membrane"/>
    <property type="evidence" value="ECO:0007669"/>
    <property type="project" value="UniProtKB-SubCell"/>
</dbReference>
<keyword evidence="3" id="KW-0813">Transport</keyword>
<evidence type="ECO:0000256" key="3">
    <source>
        <dbReference type="ARBA" id="ARBA00022448"/>
    </source>
</evidence>
<dbReference type="InterPro" id="IPR033900">
    <property type="entry name" value="Gram_neg_porin_domain"/>
</dbReference>
<evidence type="ECO:0000256" key="11">
    <source>
        <dbReference type="SAM" id="SignalP"/>
    </source>
</evidence>
<sequence length="412" mass="44442">MSASRLSMRRAPQSGRMRIRSFATGLRPAHLACAFALGTASFAAHADTGGLFLFDYLQGVPYAMSSAYTPGVTLYGVVDDSIGYTKGAHSAFVQQSGGEWTSKFGLYGVENLGDGYRVRFALENGFNTATGQPGTPGTMFNREAWISIGSKRTGELKFGLQDDVGVPLFVDVFGEVGTVSAVGYLLQWTSDLGPGASYEPARLPSAISYSSPWFGPLNAQFAVVLHGAQPAAPTFATRSAALNYFDGHLFATLAYIGNYGQNALVPSQFVRTDNYAAGVFYDAGHYVLSAGYSFLAPRIEGDRVASVYSAGAIYRYQQRNDFRVELAYRTVSGFNDHSLGITLGYDYNLSARTALYVRGSLVHNIGSAPVYGDMPTQQPTVDNIQNSYMGPGGVMQNYHSPHVVLVGMYHKF</sequence>
<comment type="subcellular location">
    <subcellularLocation>
        <location evidence="1">Cell outer membrane</location>
        <topology evidence="1">Multi-pass membrane protein</topology>
    </subcellularLocation>
</comment>
<comment type="subunit">
    <text evidence="2">Homotrimer.</text>
</comment>
<evidence type="ECO:0000256" key="8">
    <source>
        <dbReference type="ARBA" id="ARBA00023114"/>
    </source>
</evidence>
<dbReference type="AlphaFoldDB" id="A0A6J5H0L0"/>
<dbReference type="Pfam" id="PF13609">
    <property type="entry name" value="Porin_4"/>
    <property type="match status" value="1"/>
</dbReference>
<name>A0A6J5H0L0_9BURK</name>
<reference evidence="13 14" key="1">
    <citation type="submission" date="2020-04" db="EMBL/GenBank/DDBJ databases">
        <authorList>
            <person name="De Canck E."/>
        </authorList>
    </citation>
    <scope>NUCLEOTIDE SEQUENCE [LARGE SCALE GENOMIC DNA]</scope>
    <source>
        <strain evidence="13 14">LMG 28688</strain>
    </source>
</reference>
<dbReference type="GO" id="GO:0015288">
    <property type="term" value="F:porin activity"/>
    <property type="evidence" value="ECO:0007669"/>
    <property type="project" value="UniProtKB-KW"/>
</dbReference>
<protein>
    <recommendedName>
        <fullName evidence="12">Porin domain-containing protein</fullName>
    </recommendedName>
</protein>
<dbReference type="PANTHER" id="PTHR34501:SF9">
    <property type="entry name" value="MAJOR OUTER MEMBRANE PROTEIN P.IA"/>
    <property type="match status" value="1"/>
</dbReference>
<dbReference type="InterPro" id="IPR050298">
    <property type="entry name" value="Gram-neg_bact_OMP"/>
</dbReference>
<evidence type="ECO:0000256" key="5">
    <source>
        <dbReference type="ARBA" id="ARBA00022692"/>
    </source>
</evidence>
<evidence type="ECO:0000256" key="7">
    <source>
        <dbReference type="ARBA" id="ARBA00023065"/>
    </source>
</evidence>
<dbReference type="GO" id="GO:0006811">
    <property type="term" value="P:monoatomic ion transport"/>
    <property type="evidence" value="ECO:0007669"/>
    <property type="project" value="UniProtKB-KW"/>
</dbReference>
<dbReference type="CDD" id="cd00342">
    <property type="entry name" value="gram_neg_porins"/>
    <property type="match status" value="1"/>
</dbReference>
<dbReference type="SUPFAM" id="SSF56935">
    <property type="entry name" value="Porins"/>
    <property type="match status" value="1"/>
</dbReference>
<evidence type="ECO:0000256" key="1">
    <source>
        <dbReference type="ARBA" id="ARBA00004571"/>
    </source>
</evidence>
<dbReference type="GO" id="GO:0046930">
    <property type="term" value="C:pore complex"/>
    <property type="evidence" value="ECO:0007669"/>
    <property type="project" value="UniProtKB-KW"/>
</dbReference>